<evidence type="ECO:0000259" key="6">
    <source>
        <dbReference type="Pfam" id="PF00294"/>
    </source>
</evidence>
<keyword evidence="4 7" id="KW-0418">Kinase</keyword>
<keyword evidence="2" id="KW-0808">Transferase</keyword>
<dbReference type="EMBL" id="CP053586">
    <property type="protein sequence ID" value="WNZ22701.1"/>
    <property type="molecule type" value="Genomic_DNA"/>
</dbReference>
<evidence type="ECO:0000256" key="4">
    <source>
        <dbReference type="ARBA" id="ARBA00022777"/>
    </source>
</evidence>
<dbReference type="GO" id="GO:0005524">
    <property type="term" value="F:ATP binding"/>
    <property type="evidence" value="ECO:0007669"/>
    <property type="project" value="UniProtKB-KW"/>
</dbReference>
<keyword evidence="3" id="KW-0547">Nucleotide-binding</keyword>
<reference evidence="7" key="1">
    <citation type="submission" date="2020-05" db="EMBL/GenBank/DDBJ databases">
        <authorList>
            <person name="Zhu T."/>
            <person name="Keshari N."/>
            <person name="Lu X."/>
        </authorList>
    </citation>
    <scope>NUCLEOTIDE SEQUENCE</scope>
    <source>
        <strain evidence="7">NK1-12</strain>
    </source>
</reference>
<dbReference type="PROSITE" id="PS00583">
    <property type="entry name" value="PFKB_KINASES_1"/>
    <property type="match status" value="1"/>
</dbReference>
<evidence type="ECO:0000256" key="3">
    <source>
        <dbReference type="ARBA" id="ARBA00022741"/>
    </source>
</evidence>
<feature type="domain" description="Carbohydrate kinase PfkB" evidence="6">
    <location>
        <begin position="5"/>
        <end position="312"/>
    </location>
</feature>
<proteinExistence type="inferred from homology"/>
<evidence type="ECO:0000256" key="2">
    <source>
        <dbReference type="ARBA" id="ARBA00022679"/>
    </source>
</evidence>
<dbReference type="AlphaFoldDB" id="A0AA96WI45"/>
<dbReference type="SUPFAM" id="SSF53613">
    <property type="entry name" value="Ribokinase-like"/>
    <property type="match status" value="1"/>
</dbReference>
<dbReference type="CDD" id="cd01167">
    <property type="entry name" value="bac_FRK"/>
    <property type="match status" value="1"/>
</dbReference>
<evidence type="ECO:0000313" key="7">
    <source>
        <dbReference type="EMBL" id="WNZ22701.1"/>
    </source>
</evidence>
<keyword evidence="5" id="KW-0067">ATP-binding</keyword>
<dbReference type="InterPro" id="IPR050306">
    <property type="entry name" value="PfkB_Carbo_kinase"/>
</dbReference>
<comment type="similarity">
    <text evidence="1">Belongs to the carbohydrate kinase PfkB family.</text>
</comment>
<organism evidence="7">
    <name type="scientific">Leptolyngbya sp. NK1-12</name>
    <dbReference type="NCBI Taxonomy" id="2547451"/>
    <lineage>
        <taxon>Bacteria</taxon>
        <taxon>Bacillati</taxon>
        <taxon>Cyanobacteriota</taxon>
        <taxon>Cyanophyceae</taxon>
        <taxon>Leptolyngbyales</taxon>
        <taxon>Leptolyngbyaceae</taxon>
        <taxon>Leptolyngbya group</taxon>
        <taxon>Leptolyngbya</taxon>
    </lineage>
</organism>
<protein>
    <submittedName>
        <fullName evidence="7">Carbohydrate kinase</fullName>
    </submittedName>
</protein>
<dbReference type="RefSeq" id="WP_316434223.1">
    <property type="nucleotide sequence ID" value="NZ_CP053586.1"/>
</dbReference>
<dbReference type="PROSITE" id="PS00584">
    <property type="entry name" value="PFKB_KINASES_2"/>
    <property type="match status" value="1"/>
</dbReference>
<dbReference type="Gene3D" id="3.40.1190.20">
    <property type="match status" value="1"/>
</dbReference>
<dbReference type="InterPro" id="IPR011611">
    <property type="entry name" value="PfkB_dom"/>
</dbReference>
<accession>A0AA96WI45</accession>
<dbReference type="InterPro" id="IPR002173">
    <property type="entry name" value="Carboh/pur_kinase_PfkB_CS"/>
</dbReference>
<dbReference type="PANTHER" id="PTHR43085">
    <property type="entry name" value="HEXOKINASE FAMILY MEMBER"/>
    <property type="match status" value="1"/>
</dbReference>
<dbReference type="PANTHER" id="PTHR43085:SF1">
    <property type="entry name" value="PSEUDOURIDINE KINASE-RELATED"/>
    <property type="match status" value="1"/>
</dbReference>
<evidence type="ECO:0000256" key="5">
    <source>
        <dbReference type="ARBA" id="ARBA00022840"/>
    </source>
</evidence>
<sequence length="327" mass="35388">MQSLRVLCLGEILWDCLANQVAESTAQVHSWTRYPGGAPANVASALVKLGTSAGFIGCVGTDELGQKLVDVLQMLGVNTIGIQHHPTAPTRQVEVLRLPGGERQFAGFHGRATTEFADTQLQADLLPVELFEAAEFLILGTLELSYPDTRAAIERALDLAEQYYLKILVDVNWRPMFWTEPSLAKPWIHQLISQIDFLKLTVEEAEWLFGTADPSAIAEQTGNLEGVLVTDGAKGCTYFLGEYQGAVPAFPVEVEDTTGAGDSFVAGFIHQLCRQGIRALNDPNSARTIVTYANAVAALTTTRAGAISAQPTAAEVEAFLYLHRGRS</sequence>
<dbReference type="GO" id="GO:0016301">
    <property type="term" value="F:kinase activity"/>
    <property type="evidence" value="ECO:0007669"/>
    <property type="project" value="UniProtKB-KW"/>
</dbReference>
<name>A0AA96WI45_9CYAN</name>
<gene>
    <name evidence="7" type="ORF">HJG54_07420</name>
</gene>
<dbReference type="Pfam" id="PF00294">
    <property type="entry name" value="PfkB"/>
    <property type="match status" value="1"/>
</dbReference>
<evidence type="ECO:0000256" key="1">
    <source>
        <dbReference type="ARBA" id="ARBA00010688"/>
    </source>
</evidence>
<dbReference type="InterPro" id="IPR029056">
    <property type="entry name" value="Ribokinase-like"/>
</dbReference>